<evidence type="ECO:0000256" key="3">
    <source>
        <dbReference type="ARBA" id="ARBA00022643"/>
    </source>
</evidence>
<organism evidence="10 11">
    <name type="scientific">Marinomonas pollencensis</name>
    <dbReference type="NCBI Taxonomy" id="491954"/>
    <lineage>
        <taxon>Bacteria</taxon>
        <taxon>Pseudomonadati</taxon>
        <taxon>Pseudomonadota</taxon>
        <taxon>Gammaproteobacteria</taxon>
        <taxon>Oceanospirillales</taxon>
        <taxon>Oceanospirillaceae</taxon>
        <taxon>Marinomonas</taxon>
    </lineage>
</organism>
<dbReference type="EC" id="1.-.-.-" evidence="7"/>
<evidence type="ECO:0000313" key="11">
    <source>
        <dbReference type="Proteomes" id="UP000256542"/>
    </source>
</evidence>
<evidence type="ECO:0000256" key="4">
    <source>
        <dbReference type="ARBA" id="ARBA00022857"/>
    </source>
</evidence>
<keyword evidence="6 7" id="KW-0520">NAD</keyword>
<comment type="cofactor">
    <cofactor evidence="8">
        <name>FMN</name>
        <dbReference type="ChEBI" id="CHEBI:58210"/>
    </cofactor>
    <text evidence="8">Binds 1 FMN per subunit.</text>
</comment>
<evidence type="ECO:0000256" key="6">
    <source>
        <dbReference type="ARBA" id="ARBA00023027"/>
    </source>
</evidence>
<dbReference type="AlphaFoldDB" id="A0A3E0DSS1"/>
<dbReference type="InterPro" id="IPR000415">
    <property type="entry name" value="Nitroreductase-like"/>
</dbReference>
<dbReference type="PANTHER" id="PTHR43821">
    <property type="entry name" value="NAD(P)H NITROREDUCTASE YDJA-RELATED"/>
    <property type="match status" value="1"/>
</dbReference>
<feature type="binding site" description="in other chain" evidence="8">
    <location>
        <begin position="135"/>
        <end position="137"/>
    </location>
    <ligand>
        <name>FMN</name>
        <dbReference type="ChEBI" id="CHEBI:58210"/>
        <note>ligand shared between dimeric partners</note>
    </ligand>
</feature>
<keyword evidence="3 7" id="KW-0288">FMN</keyword>
<dbReference type="InterPro" id="IPR052530">
    <property type="entry name" value="NAD(P)H_nitroreductase"/>
</dbReference>
<evidence type="ECO:0000256" key="8">
    <source>
        <dbReference type="PIRSR" id="PIRSR000232-1"/>
    </source>
</evidence>
<dbReference type="SUPFAM" id="SSF55469">
    <property type="entry name" value="FMN-dependent nitroreductase-like"/>
    <property type="match status" value="1"/>
</dbReference>
<dbReference type="Pfam" id="PF00881">
    <property type="entry name" value="Nitroreductase"/>
    <property type="match status" value="1"/>
</dbReference>
<comment type="caution">
    <text evidence="10">The sequence shown here is derived from an EMBL/GenBank/DDBJ whole genome shotgun (WGS) entry which is preliminary data.</text>
</comment>
<evidence type="ECO:0000256" key="2">
    <source>
        <dbReference type="ARBA" id="ARBA00022630"/>
    </source>
</evidence>
<dbReference type="EMBL" id="QUNG01000002">
    <property type="protein sequence ID" value="REG85536.1"/>
    <property type="molecule type" value="Genomic_DNA"/>
</dbReference>
<evidence type="ECO:0000256" key="5">
    <source>
        <dbReference type="ARBA" id="ARBA00023002"/>
    </source>
</evidence>
<dbReference type="PANTHER" id="PTHR43821:SF1">
    <property type="entry name" value="NAD(P)H NITROREDUCTASE YDJA-RELATED"/>
    <property type="match status" value="1"/>
</dbReference>
<evidence type="ECO:0000259" key="9">
    <source>
        <dbReference type="Pfam" id="PF00881"/>
    </source>
</evidence>
<feature type="binding site" evidence="8">
    <location>
        <position position="37"/>
    </location>
    <ligand>
        <name>FMN</name>
        <dbReference type="ChEBI" id="CHEBI:58210"/>
        <note>ligand shared between dimeric partners</note>
    </ligand>
</feature>
<keyword evidence="4 7" id="KW-0521">NADP</keyword>
<feature type="binding site" description="in other chain" evidence="8">
    <location>
        <begin position="12"/>
        <end position="14"/>
    </location>
    <ligand>
        <name>FMN</name>
        <dbReference type="ChEBI" id="CHEBI:58210"/>
        <note>ligand shared between dimeric partners</note>
    </ligand>
</feature>
<keyword evidence="2 7" id="KW-0285">Flavoprotein</keyword>
<name>A0A3E0DSS1_9GAMM</name>
<feature type="domain" description="Nitroreductase" evidence="9">
    <location>
        <begin position="23"/>
        <end position="165"/>
    </location>
</feature>
<accession>A0A3E0DSS1</accession>
<protein>
    <recommendedName>
        <fullName evidence="7">Putative NAD(P)H nitroreductase</fullName>
        <ecNumber evidence="7">1.-.-.-</ecNumber>
    </recommendedName>
</protein>
<keyword evidence="5 7" id="KW-0560">Oxidoreductase</keyword>
<dbReference type="Proteomes" id="UP000256542">
    <property type="component" value="Unassembled WGS sequence"/>
</dbReference>
<keyword evidence="11" id="KW-1185">Reference proteome</keyword>
<dbReference type="Gene3D" id="3.40.109.10">
    <property type="entry name" value="NADH Oxidase"/>
    <property type="match status" value="1"/>
</dbReference>
<dbReference type="CDD" id="cd02135">
    <property type="entry name" value="YdjA-like"/>
    <property type="match status" value="1"/>
</dbReference>
<dbReference type="PIRSF" id="PIRSF000232">
    <property type="entry name" value="YdjA"/>
    <property type="match status" value="1"/>
</dbReference>
<feature type="binding site" evidence="8">
    <location>
        <position position="41"/>
    </location>
    <ligand>
        <name>FMN</name>
        <dbReference type="ChEBI" id="CHEBI:58210"/>
        <note>ligand shared between dimeric partners</note>
    </ligand>
</feature>
<dbReference type="InterPro" id="IPR029479">
    <property type="entry name" value="Nitroreductase"/>
</dbReference>
<dbReference type="RefSeq" id="WP_115896343.1">
    <property type="nucleotide sequence ID" value="NZ_QUNG01000002.1"/>
</dbReference>
<evidence type="ECO:0000256" key="1">
    <source>
        <dbReference type="ARBA" id="ARBA00007118"/>
    </source>
</evidence>
<dbReference type="GO" id="GO:0016491">
    <property type="term" value="F:oxidoreductase activity"/>
    <property type="evidence" value="ECO:0007669"/>
    <property type="project" value="UniProtKB-UniRule"/>
</dbReference>
<evidence type="ECO:0000313" key="10">
    <source>
        <dbReference type="EMBL" id="REG85536.1"/>
    </source>
</evidence>
<evidence type="ECO:0000256" key="7">
    <source>
        <dbReference type="PIRNR" id="PIRNR000232"/>
    </source>
</evidence>
<dbReference type="OrthoDB" id="9804207at2"/>
<sequence>MSNDIIKFMRNRVSQPALELPAPAKNEWLEVLDAASRAADHGGLKPWRFRVYEGEGRNQIGQIYWQQALSEVSGLEANKEASFVKKAFRAPAILLVYASTQVHPKVPAVEQIMAASAAAQQAMLGLNSLGYGTMWRSGPACFTQKTKDLLGLEMNDQIVGLIYVGTPVGNKPKSPVDTGINDRVEWIDN</sequence>
<dbReference type="InterPro" id="IPR026021">
    <property type="entry name" value="YdjA-like"/>
</dbReference>
<gene>
    <name evidence="10" type="ORF">DFP81_10268</name>
</gene>
<comment type="similarity">
    <text evidence="1 7">Belongs to the nitroreductase family.</text>
</comment>
<proteinExistence type="inferred from homology"/>
<reference evidence="10 11" key="1">
    <citation type="submission" date="2018-08" db="EMBL/GenBank/DDBJ databases">
        <title>Genomic Encyclopedia of Type Strains, Phase III (KMG-III): the genomes of soil and plant-associated and newly described type strains.</title>
        <authorList>
            <person name="Whitman W."/>
        </authorList>
    </citation>
    <scope>NUCLEOTIDE SEQUENCE [LARGE SCALE GENOMIC DNA]</scope>
    <source>
        <strain evidence="10 11">CECT 7375</strain>
    </source>
</reference>